<evidence type="ECO:0000256" key="4">
    <source>
        <dbReference type="ARBA" id="ARBA00023136"/>
    </source>
</evidence>
<accession>A0ABM0MSF9</accession>
<organism evidence="7 8">
    <name type="scientific">Saccoglossus kowalevskii</name>
    <name type="common">Acorn worm</name>
    <dbReference type="NCBI Taxonomy" id="10224"/>
    <lineage>
        <taxon>Eukaryota</taxon>
        <taxon>Metazoa</taxon>
        <taxon>Hemichordata</taxon>
        <taxon>Enteropneusta</taxon>
        <taxon>Harrimaniidae</taxon>
        <taxon>Saccoglossus</taxon>
    </lineage>
</organism>
<dbReference type="GeneID" id="102800602"/>
<evidence type="ECO:0000313" key="8">
    <source>
        <dbReference type="RefSeq" id="XP_006822950.1"/>
    </source>
</evidence>
<evidence type="ECO:0000256" key="6">
    <source>
        <dbReference type="ARBA" id="ARBA00029445"/>
    </source>
</evidence>
<proteinExistence type="inferred from homology"/>
<dbReference type="RefSeq" id="XP_006822950.1">
    <property type="nucleotide sequence ID" value="XM_006822887.1"/>
</dbReference>
<reference evidence="8" key="1">
    <citation type="submission" date="2025-08" db="UniProtKB">
        <authorList>
            <consortium name="RefSeq"/>
        </authorList>
    </citation>
    <scope>IDENTIFICATION</scope>
    <source>
        <tissue evidence="8">Testes</tissue>
    </source>
</reference>
<dbReference type="Proteomes" id="UP000694865">
    <property type="component" value="Unplaced"/>
</dbReference>
<evidence type="ECO:0000256" key="2">
    <source>
        <dbReference type="ARBA" id="ARBA00022692"/>
    </source>
</evidence>
<dbReference type="PANTHER" id="PTHR15819:SF11">
    <property type="entry name" value="MID1, ISOFORM A"/>
    <property type="match status" value="1"/>
</dbReference>
<dbReference type="PANTHER" id="PTHR15819">
    <property type="entry name" value="TRANSMEMBRANE PROTEIN FAM155"/>
    <property type="match status" value="1"/>
</dbReference>
<keyword evidence="3" id="KW-1133">Transmembrane helix</keyword>
<evidence type="ECO:0000256" key="5">
    <source>
        <dbReference type="ARBA" id="ARBA00023180"/>
    </source>
</evidence>
<gene>
    <name evidence="8" type="primary">LOC102800602</name>
</gene>
<dbReference type="InterPro" id="IPR055288">
    <property type="entry name" value="NALCN_aux_factor_1/2"/>
</dbReference>
<keyword evidence="2" id="KW-0812">Transmembrane</keyword>
<sequence length="313" mass="35967">MTLGCYNGSSVAAERPYQEVLQRWRLSLASLLFFTILLSNHDLCHIFAWQTCSSPSISEYFERFIQLPPSNDTGWENQCFHFSDDLVMDLCNQTLTHRTQLLQYIQDNVRLRFCTSIPFLNLFSNSKENCLTLSDPQECSVCMHTLQQNDSAVRTMFGYFADILDRYDCNDSFSVLWQCEDCLVAYKDWMCAMELGFYENGEKVLPCLDICHKVAAQCPYLLPNFTYTGLPVFFCPDYRDLKFNPIYGTQPTCFRCSTSNDTLSEQRQTCTFEVANNTYASSSSTSISIHSNHLSVLICIPLTVLYHMTIGYT</sequence>
<keyword evidence="5" id="KW-0325">Glycoprotein</keyword>
<evidence type="ECO:0000256" key="3">
    <source>
        <dbReference type="ARBA" id="ARBA00022989"/>
    </source>
</evidence>
<evidence type="ECO:0000256" key="1">
    <source>
        <dbReference type="ARBA" id="ARBA00004141"/>
    </source>
</evidence>
<keyword evidence="4" id="KW-0472">Membrane</keyword>
<name>A0ABM0MSF9_SACKO</name>
<comment type="subcellular location">
    <subcellularLocation>
        <location evidence="1">Membrane</location>
        <topology evidence="1">Multi-pass membrane protein</topology>
    </subcellularLocation>
</comment>
<protein>
    <submittedName>
        <fullName evidence="8">Transmembrane protein FAM155A-like isoform X1</fullName>
    </submittedName>
</protein>
<comment type="similarity">
    <text evidence="6">Belongs to the NALF family.</text>
</comment>
<keyword evidence="7" id="KW-1185">Reference proteome</keyword>
<evidence type="ECO:0000313" key="7">
    <source>
        <dbReference type="Proteomes" id="UP000694865"/>
    </source>
</evidence>